<dbReference type="SUPFAM" id="SSF51206">
    <property type="entry name" value="cAMP-binding domain-like"/>
    <property type="match status" value="1"/>
</dbReference>
<evidence type="ECO:0000256" key="3">
    <source>
        <dbReference type="ARBA" id="ARBA00023163"/>
    </source>
</evidence>
<dbReference type="PROSITE" id="PS50042">
    <property type="entry name" value="CNMP_BINDING_3"/>
    <property type="match status" value="1"/>
</dbReference>
<dbReference type="EMBL" id="BAABGM010000003">
    <property type="protein sequence ID" value="GAA4400146.1"/>
    <property type="molecule type" value="Genomic_DNA"/>
</dbReference>
<sequence length="288" mass="31242">MRRARRVSATGLSSPARARRTAYGVVTGTGSAYVVALTAPARRRAIRRGRSAPNGSVSGTLWLVDHDVVRRAPLFAALDEQTAESLIASMSPQRLERGDILFHEGDQGDRLYVIGEGKIKLGRTSSDGRENLLAILGPGEMFGELSLFDPGPRTATATAVAETQVVSMGHEQLKEYLATRPGVASTLLAALARRLRRTNEVLADLVFTDVPGRVAKALLDLADRFGRPVDDGLMVAHDLTQEELAQLVGASRETVNKALADFASRGWLRLEARAVLLIDVDRLKRRAR</sequence>
<dbReference type="PROSITE" id="PS00889">
    <property type="entry name" value="CNMP_BINDING_2"/>
    <property type="match status" value="1"/>
</dbReference>
<evidence type="ECO:0000313" key="8">
    <source>
        <dbReference type="Proteomes" id="UP001500945"/>
    </source>
</evidence>
<keyword evidence="8" id="KW-1185">Reference proteome</keyword>
<proteinExistence type="predicted"/>
<dbReference type="Pfam" id="PF00027">
    <property type="entry name" value="cNMP_binding"/>
    <property type="match status" value="1"/>
</dbReference>
<dbReference type="Gene3D" id="1.10.10.10">
    <property type="entry name" value="Winged helix-like DNA-binding domain superfamily/Winged helix DNA-binding domain"/>
    <property type="match status" value="1"/>
</dbReference>
<dbReference type="PANTHER" id="PTHR24567">
    <property type="entry name" value="CRP FAMILY TRANSCRIPTIONAL REGULATORY PROTEIN"/>
    <property type="match status" value="1"/>
</dbReference>
<keyword evidence="4" id="KW-0812">Transmembrane</keyword>
<dbReference type="SMART" id="SM00100">
    <property type="entry name" value="cNMP"/>
    <property type="match status" value="1"/>
</dbReference>
<dbReference type="Proteomes" id="UP001500945">
    <property type="component" value="Unassembled WGS sequence"/>
</dbReference>
<dbReference type="InterPro" id="IPR014710">
    <property type="entry name" value="RmlC-like_jellyroll"/>
</dbReference>
<dbReference type="SUPFAM" id="SSF46785">
    <property type="entry name" value="Winged helix' DNA-binding domain"/>
    <property type="match status" value="1"/>
</dbReference>
<gene>
    <name evidence="7" type="ORF">GCM10023168_08630</name>
</gene>
<dbReference type="InterPro" id="IPR036388">
    <property type="entry name" value="WH-like_DNA-bd_sf"/>
</dbReference>
<feature type="domain" description="Cyclic nucleotide-binding" evidence="5">
    <location>
        <begin position="74"/>
        <end position="194"/>
    </location>
</feature>
<keyword evidence="2" id="KW-0238">DNA-binding</keyword>
<protein>
    <submittedName>
        <fullName evidence="7">Crp/Fnr family transcriptional regulator</fullName>
    </submittedName>
</protein>
<dbReference type="SMART" id="SM00419">
    <property type="entry name" value="HTH_CRP"/>
    <property type="match status" value="1"/>
</dbReference>
<dbReference type="InterPro" id="IPR000595">
    <property type="entry name" value="cNMP-bd_dom"/>
</dbReference>
<organism evidence="7 8">
    <name type="scientific">Fodinibacter luteus</name>
    <dbReference type="NCBI Taxonomy" id="552064"/>
    <lineage>
        <taxon>Bacteria</taxon>
        <taxon>Bacillati</taxon>
        <taxon>Actinomycetota</taxon>
        <taxon>Actinomycetes</taxon>
        <taxon>Micrococcales</taxon>
        <taxon>Intrasporangiaceae</taxon>
        <taxon>Fodinibacter (ex Wang et al. 2009)</taxon>
    </lineage>
</organism>
<dbReference type="InterPro" id="IPR012318">
    <property type="entry name" value="HTH_CRP"/>
</dbReference>
<feature type="transmembrane region" description="Helical" evidence="4">
    <location>
        <begin position="21"/>
        <end position="41"/>
    </location>
</feature>
<accession>A0ABP8K3R5</accession>
<dbReference type="PRINTS" id="PR00103">
    <property type="entry name" value="CAMPKINASE"/>
</dbReference>
<name>A0ABP8K3R5_9MICO</name>
<evidence type="ECO:0000259" key="5">
    <source>
        <dbReference type="PROSITE" id="PS50042"/>
    </source>
</evidence>
<keyword evidence="4" id="KW-1133">Transmembrane helix</keyword>
<dbReference type="InterPro" id="IPR018490">
    <property type="entry name" value="cNMP-bd_dom_sf"/>
</dbReference>
<dbReference type="CDD" id="cd00038">
    <property type="entry name" value="CAP_ED"/>
    <property type="match status" value="1"/>
</dbReference>
<keyword evidence="1" id="KW-0805">Transcription regulation</keyword>
<dbReference type="PANTHER" id="PTHR24567:SF74">
    <property type="entry name" value="HTH-TYPE TRANSCRIPTIONAL REGULATOR ARCR"/>
    <property type="match status" value="1"/>
</dbReference>
<dbReference type="PROSITE" id="PS51063">
    <property type="entry name" value="HTH_CRP_2"/>
    <property type="match status" value="1"/>
</dbReference>
<feature type="domain" description="HTH crp-type" evidence="6">
    <location>
        <begin position="208"/>
        <end position="281"/>
    </location>
</feature>
<evidence type="ECO:0000256" key="2">
    <source>
        <dbReference type="ARBA" id="ARBA00023125"/>
    </source>
</evidence>
<keyword evidence="4" id="KW-0472">Membrane</keyword>
<evidence type="ECO:0000259" key="6">
    <source>
        <dbReference type="PROSITE" id="PS51063"/>
    </source>
</evidence>
<dbReference type="InterPro" id="IPR036390">
    <property type="entry name" value="WH_DNA-bd_sf"/>
</dbReference>
<evidence type="ECO:0000313" key="7">
    <source>
        <dbReference type="EMBL" id="GAA4400146.1"/>
    </source>
</evidence>
<evidence type="ECO:0000256" key="1">
    <source>
        <dbReference type="ARBA" id="ARBA00023015"/>
    </source>
</evidence>
<reference evidence="8" key="1">
    <citation type="journal article" date="2019" name="Int. J. Syst. Evol. Microbiol.">
        <title>The Global Catalogue of Microorganisms (GCM) 10K type strain sequencing project: providing services to taxonomists for standard genome sequencing and annotation.</title>
        <authorList>
            <consortium name="The Broad Institute Genomics Platform"/>
            <consortium name="The Broad Institute Genome Sequencing Center for Infectious Disease"/>
            <person name="Wu L."/>
            <person name="Ma J."/>
        </authorList>
    </citation>
    <scope>NUCLEOTIDE SEQUENCE [LARGE SCALE GENOMIC DNA]</scope>
    <source>
        <strain evidence="8">JCM 17809</strain>
    </source>
</reference>
<dbReference type="Pfam" id="PF13545">
    <property type="entry name" value="HTH_Crp_2"/>
    <property type="match status" value="1"/>
</dbReference>
<evidence type="ECO:0000256" key="4">
    <source>
        <dbReference type="SAM" id="Phobius"/>
    </source>
</evidence>
<dbReference type="InterPro" id="IPR050397">
    <property type="entry name" value="Env_Response_Regulators"/>
</dbReference>
<keyword evidence="3" id="KW-0804">Transcription</keyword>
<comment type="caution">
    <text evidence="7">The sequence shown here is derived from an EMBL/GenBank/DDBJ whole genome shotgun (WGS) entry which is preliminary data.</text>
</comment>
<dbReference type="InterPro" id="IPR018488">
    <property type="entry name" value="cNMP-bd_CS"/>
</dbReference>
<dbReference type="Gene3D" id="2.60.120.10">
    <property type="entry name" value="Jelly Rolls"/>
    <property type="match status" value="1"/>
</dbReference>